<feature type="compositionally biased region" description="Basic residues" evidence="1">
    <location>
        <begin position="376"/>
        <end position="392"/>
    </location>
</feature>
<sequence>MSGRKNKKKHSKQFDHTREAKKRNFKLEEFWGDANEIDTTLPVFERAANKIGTNYTLQELIEQQDCFENLVYDSQKTLNQISKSKRNTEILLEDRRLLLGINQQDKASDGNQSQNSQGAKQKKRRKKDKKRRSSSGKHSRHTHLNSEEGSGGNEMSDNNEKTDLVKRSRKSGKSKGYKNEKQKTSSRRYRDRDRDRDRSKKGKKSSRNNNKKRIKRRGASSSNDKETNSSAISSSDDNDNNSNQNSNKDHSTKGKGNEKDLTERKKKRKKKRRKKKKNGYGATDEEDQQESERNYDDNDDDDDDNDDNDNDSERNENYKRKRKLSRNRKSRSRKKARSNKKKNKMNDDSSDDLDGIVVEEDDDDNINDEEDYEYKPKKKNHKKKHYSRHRNSKDRSTNSSENDYANDDDKEDGFHLSKKRRRNHSKNYHSSFLLPKRLQKKIDYLTSKITFTDSYGSDSQSSDFSDDSDFLDPNMDPDIVWTVMEPYFRKIVQSDRKLLKITEIEKDGLTQIPKLGKHYKEVGIDYHLNSKKKLSLPISKNSRKELQEIERNSKEKKISQNNKYQESRNFDGLIEKHNAIQDLGFPIHQIFHQEHDLLHRVLGSTIEISPNEDSNNGSDDDEDNNNHAKSDTINSDNRNNYGYNNRRIKIENPKSSIVDRERGLGGRNTSFHTTSSTNPVINLAEKAKIELQFVGLLEYKKNINLTNREDDEVCRRIRELSSLLGKIVKKNNETKTWLKQRVYKITREDNLRKKKMDKHKIHEKEYKDWVKKIQKEMKKSKKNN</sequence>
<organism evidence="2 3">
    <name type="scientific">Anaeramoeba flamelloides</name>
    <dbReference type="NCBI Taxonomy" id="1746091"/>
    <lineage>
        <taxon>Eukaryota</taxon>
        <taxon>Metamonada</taxon>
        <taxon>Anaeramoebidae</taxon>
        <taxon>Anaeramoeba</taxon>
    </lineage>
</organism>
<feature type="compositionally biased region" description="Low complexity" evidence="1">
    <location>
        <begin position="228"/>
        <end position="246"/>
    </location>
</feature>
<feature type="compositionally biased region" description="Basic and acidic residues" evidence="1">
    <location>
        <begin position="247"/>
        <end position="263"/>
    </location>
</feature>
<feature type="compositionally biased region" description="Basic and acidic residues" evidence="1">
    <location>
        <begin position="177"/>
        <end position="198"/>
    </location>
</feature>
<evidence type="ECO:0000313" key="3">
    <source>
        <dbReference type="Proteomes" id="UP001150062"/>
    </source>
</evidence>
<feature type="compositionally biased region" description="Acidic residues" evidence="1">
    <location>
        <begin position="348"/>
        <end position="372"/>
    </location>
</feature>
<feature type="region of interest" description="Disordered" evidence="1">
    <location>
        <begin position="608"/>
        <end position="644"/>
    </location>
</feature>
<proteinExistence type="predicted"/>
<feature type="compositionally biased region" description="Polar residues" evidence="1">
    <location>
        <begin position="103"/>
        <end position="115"/>
    </location>
</feature>
<dbReference type="Proteomes" id="UP001150062">
    <property type="component" value="Unassembled WGS sequence"/>
</dbReference>
<protein>
    <submittedName>
        <fullName evidence="2">Uncharacterized protein</fullName>
    </submittedName>
</protein>
<comment type="caution">
    <text evidence="2">The sequence shown here is derived from an EMBL/GenBank/DDBJ whole genome shotgun (WGS) entry which is preliminary data.</text>
</comment>
<feature type="compositionally biased region" description="Acidic residues" evidence="1">
    <location>
        <begin position="297"/>
        <end position="310"/>
    </location>
</feature>
<keyword evidence="3" id="KW-1185">Reference proteome</keyword>
<feature type="region of interest" description="Disordered" evidence="1">
    <location>
        <begin position="1"/>
        <end position="20"/>
    </location>
</feature>
<accession>A0ABQ8XCA5</accession>
<feature type="compositionally biased region" description="Basic residues" evidence="1">
    <location>
        <begin position="416"/>
        <end position="427"/>
    </location>
</feature>
<evidence type="ECO:0000256" key="1">
    <source>
        <dbReference type="SAM" id="MobiDB-lite"/>
    </source>
</evidence>
<name>A0ABQ8XCA5_9EUKA</name>
<feature type="compositionally biased region" description="Basic residues" evidence="1">
    <location>
        <begin position="264"/>
        <end position="278"/>
    </location>
</feature>
<reference evidence="2" key="1">
    <citation type="submission" date="2022-08" db="EMBL/GenBank/DDBJ databases">
        <title>Novel sulfate-reducing endosymbionts in the free-living metamonad Anaeramoeba.</title>
        <authorList>
            <person name="Jerlstrom-Hultqvist J."/>
            <person name="Cepicka I."/>
            <person name="Gallot-Lavallee L."/>
            <person name="Salas-Leiva D."/>
            <person name="Curtis B.A."/>
            <person name="Zahonova K."/>
            <person name="Pipaliya S."/>
            <person name="Dacks J."/>
            <person name="Roger A.J."/>
        </authorList>
    </citation>
    <scope>NUCLEOTIDE SEQUENCE</scope>
    <source>
        <strain evidence="2">Schooner1</strain>
    </source>
</reference>
<feature type="compositionally biased region" description="Basic residues" evidence="1">
    <location>
        <begin position="1"/>
        <end position="11"/>
    </location>
</feature>
<dbReference type="EMBL" id="JAOAOG010000317">
    <property type="protein sequence ID" value="KAJ6229775.1"/>
    <property type="molecule type" value="Genomic_DNA"/>
</dbReference>
<feature type="compositionally biased region" description="Basic residues" evidence="1">
    <location>
        <begin position="120"/>
        <end position="143"/>
    </location>
</feature>
<evidence type="ECO:0000313" key="2">
    <source>
        <dbReference type="EMBL" id="KAJ6229775.1"/>
    </source>
</evidence>
<feature type="compositionally biased region" description="Basic residues" evidence="1">
    <location>
        <begin position="199"/>
        <end position="218"/>
    </location>
</feature>
<feature type="region of interest" description="Disordered" evidence="1">
    <location>
        <begin position="103"/>
        <end position="432"/>
    </location>
</feature>
<gene>
    <name evidence="2" type="ORF">M0813_07363</name>
</gene>
<feature type="compositionally biased region" description="Basic residues" evidence="1">
    <location>
        <begin position="319"/>
        <end position="343"/>
    </location>
</feature>
<feature type="compositionally biased region" description="Basic residues" evidence="1">
    <location>
        <begin position="167"/>
        <end position="176"/>
    </location>
</feature>